<sequence length="126" mass="14425">PIEPKKEKVVPRWIRTNSKEDLDDIIGVRYVDKLEQYVREHDLPLPVYKILTRVPKGQGVLYGCQVKIHDQNFASYPDETANPQDAQELAAKKAYNKLRENDLSTLSAMDVTNDLPLIYSRVTEVG</sequence>
<reference evidence="1 2" key="1">
    <citation type="journal article" date="2017" name="Gigascience">
        <title>Genome sequence of the small brown planthopper, Laodelphax striatellus.</title>
        <authorList>
            <person name="Zhu J."/>
            <person name="Jiang F."/>
            <person name="Wang X."/>
            <person name="Yang P."/>
            <person name="Bao Y."/>
            <person name="Zhao W."/>
            <person name="Wang W."/>
            <person name="Lu H."/>
            <person name="Wang Q."/>
            <person name="Cui N."/>
            <person name="Li J."/>
            <person name="Chen X."/>
            <person name="Luo L."/>
            <person name="Yu J."/>
            <person name="Kang L."/>
            <person name="Cui F."/>
        </authorList>
    </citation>
    <scope>NUCLEOTIDE SEQUENCE [LARGE SCALE GENOMIC DNA]</scope>
    <source>
        <strain evidence="1">Lst14</strain>
    </source>
</reference>
<evidence type="ECO:0000313" key="1">
    <source>
        <dbReference type="EMBL" id="RZF33431.1"/>
    </source>
</evidence>
<accession>A0A482WJR0</accession>
<comment type="caution">
    <text evidence="1">The sequence shown here is derived from an EMBL/GenBank/DDBJ whole genome shotgun (WGS) entry which is preliminary data.</text>
</comment>
<gene>
    <name evidence="1" type="ORF">LSTR_LSTR017339</name>
</gene>
<dbReference type="EMBL" id="QKKF02034067">
    <property type="protein sequence ID" value="RZF33431.1"/>
    <property type="molecule type" value="Genomic_DNA"/>
</dbReference>
<keyword evidence="2" id="KW-1185">Reference proteome</keyword>
<dbReference type="AlphaFoldDB" id="A0A482WJR0"/>
<organism evidence="1 2">
    <name type="scientific">Laodelphax striatellus</name>
    <name type="common">Small brown planthopper</name>
    <name type="synonym">Delphax striatella</name>
    <dbReference type="NCBI Taxonomy" id="195883"/>
    <lineage>
        <taxon>Eukaryota</taxon>
        <taxon>Metazoa</taxon>
        <taxon>Ecdysozoa</taxon>
        <taxon>Arthropoda</taxon>
        <taxon>Hexapoda</taxon>
        <taxon>Insecta</taxon>
        <taxon>Pterygota</taxon>
        <taxon>Neoptera</taxon>
        <taxon>Paraneoptera</taxon>
        <taxon>Hemiptera</taxon>
        <taxon>Auchenorrhyncha</taxon>
        <taxon>Fulgoroidea</taxon>
        <taxon>Delphacidae</taxon>
        <taxon>Criomorphinae</taxon>
        <taxon>Laodelphax</taxon>
    </lineage>
</organism>
<proteinExistence type="predicted"/>
<evidence type="ECO:0000313" key="2">
    <source>
        <dbReference type="Proteomes" id="UP000291343"/>
    </source>
</evidence>
<dbReference type="InParanoid" id="A0A482WJR0"/>
<protein>
    <submittedName>
        <fullName evidence="1">Uncharacterized protein</fullName>
    </submittedName>
</protein>
<name>A0A482WJR0_LAOST</name>
<dbReference type="Proteomes" id="UP000291343">
    <property type="component" value="Unassembled WGS sequence"/>
</dbReference>
<dbReference type="SMR" id="A0A482WJR0"/>
<feature type="non-terminal residue" evidence="1">
    <location>
        <position position="1"/>
    </location>
</feature>
<dbReference type="Gene3D" id="3.30.160.20">
    <property type="match status" value="1"/>
</dbReference>
<dbReference type="SUPFAM" id="SSF54768">
    <property type="entry name" value="dsRNA-binding domain-like"/>
    <property type="match status" value="1"/>
</dbReference>